<reference evidence="5 6" key="1">
    <citation type="submission" date="2019-11" db="EMBL/GenBank/DDBJ databases">
        <title>Whole-genome sequence of a the green, strictly anaerobic photosynthetic bacterium Heliobacillus mobilis DSM 6151.</title>
        <authorList>
            <person name="Kyndt J.A."/>
            <person name="Meyer T.E."/>
        </authorList>
    </citation>
    <scope>NUCLEOTIDE SEQUENCE [LARGE SCALE GENOMIC DNA]</scope>
    <source>
        <strain evidence="5 6">DSM 6151</strain>
    </source>
</reference>
<feature type="domain" description="Tyr recombinase" evidence="4">
    <location>
        <begin position="62"/>
        <end position="227"/>
    </location>
</feature>
<dbReference type="AlphaFoldDB" id="A0A6I3SL39"/>
<dbReference type="PROSITE" id="PS51898">
    <property type="entry name" value="TYR_RECOMBINASE"/>
    <property type="match status" value="1"/>
</dbReference>
<dbReference type="SUPFAM" id="SSF56349">
    <property type="entry name" value="DNA breaking-rejoining enzymes"/>
    <property type="match status" value="1"/>
</dbReference>
<dbReference type="InterPro" id="IPR050090">
    <property type="entry name" value="Tyrosine_recombinase_XerCD"/>
</dbReference>
<keyword evidence="6" id="KW-1185">Reference proteome</keyword>
<evidence type="ECO:0000256" key="2">
    <source>
        <dbReference type="ARBA" id="ARBA00023125"/>
    </source>
</evidence>
<dbReference type="GO" id="GO:0003677">
    <property type="term" value="F:DNA binding"/>
    <property type="evidence" value="ECO:0007669"/>
    <property type="project" value="UniProtKB-KW"/>
</dbReference>
<dbReference type="PANTHER" id="PTHR30349:SF41">
    <property type="entry name" value="INTEGRASE_RECOMBINASE PROTEIN MJ0367-RELATED"/>
    <property type="match status" value="1"/>
</dbReference>
<dbReference type="Pfam" id="PF00589">
    <property type="entry name" value="Phage_integrase"/>
    <property type="match status" value="1"/>
</dbReference>
<name>A0A6I3SL39_HELMO</name>
<organism evidence="5 6">
    <name type="scientific">Heliobacterium mobile</name>
    <name type="common">Heliobacillus mobilis</name>
    <dbReference type="NCBI Taxonomy" id="28064"/>
    <lineage>
        <taxon>Bacteria</taxon>
        <taxon>Bacillati</taxon>
        <taxon>Bacillota</taxon>
        <taxon>Clostridia</taxon>
        <taxon>Eubacteriales</taxon>
        <taxon>Heliobacteriaceae</taxon>
        <taxon>Heliobacterium</taxon>
    </lineage>
</organism>
<protein>
    <submittedName>
        <fullName evidence="5">Tyrosine-type recombinase/integrase</fullName>
    </submittedName>
</protein>
<dbReference type="InterPro" id="IPR011010">
    <property type="entry name" value="DNA_brk_join_enz"/>
</dbReference>
<gene>
    <name evidence="5" type="ORF">GJ688_11540</name>
</gene>
<dbReference type="OrthoDB" id="9771888at2"/>
<comment type="similarity">
    <text evidence="1">Belongs to the 'phage' integrase family.</text>
</comment>
<dbReference type="EMBL" id="WNKU01000012">
    <property type="protein sequence ID" value="MTV49610.1"/>
    <property type="molecule type" value="Genomic_DNA"/>
</dbReference>
<sequence>MSKTLTGLTPNDIPLRLRTKCGEENMKTNNPLPTALSTFMFCYDADIEDLKKSRWRTKVHKTESDFFTRKELARLKLTIAMLDLREQAILFFLVSSGCRISELAALTLEDIDLDKRTASVSRKGERKWMVPISEECAALLEEYLDARTNDSPSLFLDKQGHRITPEGIYRIARKVGKRAMLVMRFSPHLLRRIFVADLLARRAELIFVGKKLVKKTPTTPEHTPIRC</sequence>
<dbReference type="PANTHER" id="PTHR30349">
    <property type="entry name" value="PHAGE INTEGRASE-RELATED"/>
    <property type="match status" value="1"/>
</dbReference>
<evidence type="ECO:0000313" key="6">
    <source>
        <dbReference type="Proteomes" id="UP000430670"/>
    </source>
</evidence>
<keyword evidence="2" id="KW-0238">DNA-binding</keyword>
<evidence type="ECO:0000256" key="3">
    <source>
        <dbReference type="ARBA" id="ARBA00023172"/>
    </source>
</evidence>
<accession>A0A6I3SL39</accession>
<keyword evidence="3" id="KW-0233">DNA recombination</keyword>
<evidence type="ECO:0000313" key="5">
    <source>
        <dbReference type="EMBL" id="MTV49610.1"/>
    </source>
</evidence>
<comment type="caution">
    <text evidence="5">The sequence shown here is derived from an EMBL/GenBank/DDBJ whole genome shotgun (WGS) entry which is preliminary data.</text>
</comment>
<dbReference type="InterPro" id="IPR002104">
    <property type="entry name" value="Integrase_catalytic"/>
</dbReference>
<dbReference type="GO" id="GO:0006310">
    <property type="term" value="P:DNA recombination"/>
    <property type="evidence" value="ECO:0007669"/>
    <property type="project" value="UniProtKB-KW"/>
</dbReference>
<evidence type="ECO:0000256" key="1">
    <source>
        <dbReference type="ARBA" id="ARBA00008857"/>
    </source>
</evidence>
<evidence type="ECO:0000259" key="4">
    <source>
        <dbReference type="PROSITE" id="PS51898"/>
    </source>
</evidence>
<dbReference type="InterPro" id="IPR013762">
    <property type="entry name" value="Integrase-like_cat_sf"/>
</dbReference>
<dbReference type="Proteomes" id="UP000430670">
    <property type="component" value="Unassembled WGS sequence"/>
</dbReference>
<dbReference type="GO" id="GO:0015074">
    <property type="term" value="P:DNA integration"/>
    <property type="evidence" value="ECO:0007669"/>
    <property type="project" value="InterPro"/>
</dbReference>
<dbReference type="Gene3D" id="1.10.443.10">
    <property type="entry name" value="Intergrase catalytic core"/>
    <property type="match status" value="1"/>
</dbReference>
<proteinExistence type="inferred from homology"/>